<dbReference type="GO" id="GO:0005737">
    <property type="term" value="C:cytoplasm"/>
    <property type="evidence" value="ECO:0007669"/>
    <property type="project" value="InterPro"/>
</dbReference>
<dbReference type="InterPro" id="IPR049874">
    <property type="entry name" value="ROK_cs"/>
</dbReference>
<protein>
    <recommendedName>
        <fullName evidence="3">Glucokinase</fullName>
        <ecNumber evidence="2">2.7.1.2</ecNumber>
    </recommendedName>
    <alternativeName>
        <fullName evidence="8">Glucose kinase</fullName>
    </alternativeName>
</protein>
<dbReference type="Gene3D" id="3.30.420.40">
    <property type="match status" value="2"/>
</dbReference>
<evidence type="ECO:0000256" key="8">
    <source>
        <dbReference type="ARBA" id="ARBA00032386"/>
    </source>
</evidence>
<sequence>MKKIAIGIDLGGTTIKFAFLTKDGQVKTQWAVPTPVHNSGRSIVPTIIESIQNKMIEQALTSDHIVAIGMGSPGSVDRANGTVTGAYNLGWVDTVHIKEAIEQALEIPFVLDNDANAAALGEQWMGAGQNEPNVVFLTLGTGVGGGVIVNGELVHGFLDTAGEIGHLKVEDNGFACTCGQVGCLETVASATGIVNVAKKEAPYFIESSALAKVIVEKQMITAKYVFESARSQDPLAEHVLKKVGQYLGIACANIANILNPSTIVLGGGVSKAGELLLSYVVPNFERNAFPTIAKHTAIKIATLENDAGFLGAASLAFESAESK</sequence>
<evidence type="ECO:0000256" key="4">
    <source>
        <dbReference type="ARBA" id="ARBA00022679"/>
    </source>
</evidence>
<dbReference type="PROSITE" id="PS01125">
    <property type="entry name" value="ROK"/>
    <property type="match status" value="1"/>
</dbReference>
<dbReference type="GO" id="GO:0006096">
    <property type="term" value="P:glycolytic process"/>
    <property type="evidence" value="ECO:0007669"/>
    <property type="project" value="InterPro"/>
</dbReference>
<evidence type="ECO:0000256" key="1">
    <source>
        <dbReference type="ARBA" id="ARBA00006479"/>
    </source>
</evidence>
<keyword evidence="7" id="KW-0067">ATP-binding</keyword>
<proteinExistence type="inferred from homology"/>
<keyword evidence="10" id="KW-1185">Reference proteome</keyword>
<dbReference type="PANTHER" id="PTHR18964:SF149">
    <property type="entry name" value="BIFUNCTIONAL UDP-N-ACETYLGLUCOSAMINE 2-EPIMERASE_N-ACETYLMANNOSAMINE KINASE"/>
    <property type="match status" value="1"/>
</dbReference>
<reference evidence="9 10" key="1">
    <citation type="submission" date="2018-03" db="EMBL/GenBank/DDBJ databases">
        <title>Genomic Encyclopedia of Archaeal and Bacterial Type Strains, Phase II (KMG-II): from individual species to whole genera.</title>
        <authorList>
            <person name="Goeker M."/>
        </authorList>
    </citation>
    <scope>NUCLEOTIDE SEQUENCE [LARGE SCALE GENOMIC DNA]</scope>
    <source>
        <strain evidence="9 10">DSM 13175</strain>
    </source>
</reference>
<evidence type="ECO:0000313" key="10">
    <source>
        <dbReference type="Proteomes" id="UP000238205"/>
    </source>
</evidence>
<keyword evidence="6 9" id="KW-0418">Kinase</keyword>
<dbReference type="InterPro" id="IPR000600">
    <property type="entry name" value="ROK"/>
</dbReference>
<gene>
    <name evidence="9" type="ORF">CLV38_10664</name>
</gene>
<evidence type="ECO:0000256" key="6">
    <source>
        <dbReference type="ARBA" id="ARBA00022777"/>
    </source>
</evidence>
<dbReference type="EMBL" id="PVTO01000006">
    <property type="protein sequence ID" value="PRY83159.1"/>
    <property type="molecule type" value="Genomic_DNA"/>
</dbReference>
<evidence type="ECO:0000256" key="2">
    <source>
        <dbReference type="ARBA" id="ARBA00012323"/>
    </source>
</evidence>
<organism evidence="9 10">
    <name type="scientific">Alkalibacterium olivapovliticus</name>
    <dbReference type="NCBI Taxonomy" id="99907"/>
    <lineage>
        <taxon>Bacteria</taxon>
        <taxon>Bacillati</taxon>
        <taxon>Bacillota</taxon>
        <taxon>Bacilli</taxon>
        <taxon>Lactobacillales</taxon>
        <taxon>Carnobacteriaceae</taxon>
        <taxon>Alkalibacterium</taxon>
    </lineage>
</organism>
<keyword evidence="4" id="KW-0808">Transferase</keyword>
<dbReference type="InterPro" id="IPR043129">
    <property type="entry name" value="ATPase_NBD"/>
</dbReference>
<comment type="caution">
    <text evidence="9">The sequence shown here is derived from an EMBL/GenBank/DDBJ whole genome shotgun (WGS) entry which is preliminary data.</text>
</comment>
<evidence type="ECO:0000256" key="3">
    <source>
        <dbReference type="ARBA" id="ARBA00014701"/>
    </source>
</evidence>
<dbReference type="Pfam" id="PF00480">
    <property type="entry name" value="ROK"/>
    <property type="match status" value="1"/>
</dbReference>
<dbReference type="PANTHER" id="PTHR18964">
    <property type="entry name" value="ROK (REPRESSOR, ORF, KINASE) FAMILY"/>
    <property type="match status" value="1"/>
</dbReference>
<dbReference type="GO" id="GO:0004340">
    <property type="term" value="F:glucokinase activity"/>
    <property type="evidence" value="ECO:0007669"/>
    <property type="project" value="UniProtKB-EC"/>
</dbReference>
<dbReference type="RefSeq" id="WP_106192074.1">
    <property type="nucleotide sequence ID" value="NZ_PVTO01000006.1"/>
</dbReference>
<dbReference type="EC" id="2.7.1.2" evidence="2"/>
<dbReference type="SUPFAM" id="SSF53067">
    <property type="entry name" value="Actin-like ATPase domain"/>
    <property type="match status" value="1"/>
</dbReference>
<name>A0A2T0W8Y0_9LACT</name>
<keyword evidence="5" id="KW-0547">Nucleotide-binding</keyword>
<accession>A0A2T0W8Y0</accession>
<dbReference type="NCBIfam" id="TIGR00744">
    <property type="entry name" value="ROK_glcA_fam"/>
    <property type="match status" value="1"/>
</dbReference>
<dbReference type="AlphaFoldDB" id="A0A2T0W8Y0"/>
<dbReference type="OrthoDB" id="9810372at2"/>
<evidence type="ECO:0000256" key="7">
    <source>
        <dbReference type="ARBA" id="ARBA00022840"/>
    </source>
</evidence>
<dbReference type="InterPro" id="IPR004654">
    <property type="entry name" value="ROK_glcA"/>
</dbReference>
<evidence type="ECO:0000256" key="5">
    <source>
        <dbReference type="ARBA" id="ARBA00022741"/>
    </source>
</evidence>
<dbReference type="GO" id="GO:0005524">
    <property type="term" value="F:ATP binding"/>
    <property type="evidence" value="ECO:0007669"/>
    <property type="project" value="UniProtKB-KW"/>
</dbReference>
<dbReference type="Proteomes" id="UP000238205">
    <property type="component" value="Unassembled WGS sequence"/>
</dbReference>
<evidence type="ECO:0000313" key="9">
    <source>
        <dbReference type="EMBL" id="PRY83159.1"/>
    </source>
</evidence>
<comment type="similarity">
    <text evidence="1">Belongs to the ROK (NagC/XylR) family.</text>
</comment>